<reference evidence="2 3" key="1">
    <citation type="submission" date="2023-12" db="EMBL/GenBank/DDBJ databases">
        <title>30 novel species of actinomycetes from the DSMZ collection.</title>
        <authorList>
            <person name="Nouioui I."/>
        </authorList>
    </citation>
    <scope>NUCLEOTIDE SEQUENCE [LARGE SCALE GENOMIC DNA]</scope>
    <source>
        <strain evidence="2 3">DSM 41528</strain>
    </source>
</reference>
<sequence>MIAVGYAVAALGVVYGLWVFLVGLGVLSGGVFGFTFQHREGEGED</sequence>
<accession>A0ABU7NHY4</accession>
<keyword evidence="1" id="KW-1133">Transmembrane helix</keyword>
<protein>
    <submittedName>
        <fullName evidence="2">Uncharacterized protein</fullName>
    </submittedName>
</protein>
<keyword evidence="3" id="KW-1185">Reference proteome</keyword>
<name>A0ABU7NHY4_9ACTN</name>
<proteinExistence type="predicted"/>
<comment type="caution">
    <text evidence="2">The sequence shown here is derived from an EMBL/GenBank/DDBJ whole genome shotgun (WGS) entry which is preliminary data.</text>
</comment>
<dbReference type="EMBL" id="JAZBJP010000001">
    <property type="protein sequence ID" value="MEE4418491.1"/>
    <property type="molecule type" value="Genomic_DNA"/>
</dbReference>
<feature type="transmembrane region" description="Helical" evidence="1">
    <location>
        <begin position="6"/>
        <end position="36"/>
    </location>
</feature>
<evidence type="ECO:0000313" key="3">
    <source>
        <dbReference type="Proteomes" id="UP001307760"/>
    </source>
</evidence>
<organism evidence="2 3">
    <name type="scientific">Streptomyces bugieae</name>
    <dbReference type="NCBI Taxonomy" id="3098223"/>
    <lineage>
        <taxon>Bacteria</taxon>
        <taxon>Bacillati</taxon>
        <taxon>Actinomycetota</taxon>
        <taxon>Actinomycetes</taxon>
        <taxon>Kitasatosporales</taxon>
        <taxon>Streptomycetaceae</taxon>
        <taxon>Streptomyces</taxon>
    </lineage>
</organism>
<keyword evidence="1" id="KW-0812">Transmembrane</keyword>
<evidence type="ECO:0000256" key="1">
    <source>
        <dbReference type="SAM" id="Phobius"/>
    </source>
</evidence>
<dbReference type="RefSeq" id="WP_330820620.1">
    <property type="nucleotide sequence ID" value="NZ_JAZBJP010000001.1"/>
</dbReference>
<gene>
    <name evidence="2" type="ORF">V2J85_03895</name>
</gene>
<evidence type="ECO:0000313" key="2">
    <source>
        <dbReference type="EMBL" id="MEE4418491.1"/>
    </source>
</evidence>
<dbReference type="Proteomes" id="UP001307760">
    <property type="component" value="Unassembled WGS sequence"/>
</dbReference>
<keyword evidence="1" id="KW-0472">Membrane</keyword>